<evidence type="ECO:0000256" key="6">
    <source>
        <dbReference type="ARBA" id="ARBA00023136"/>
    </source>
</evidence>
<feature type="transmembrane region" description="Helical" evidence="10">
    <location>
        <begin position="28"/>
        <end position="56"/>
    </location>
</feature>
<dbReference type="HOGENOM" id="CLU_036019_2_1_1"/>
<comment type="subcellular location">
    <subcellularLocation>
        <location evidence="1">Golgi apparatus membrane</location>
        <topology evidence="1">Multi-pass membrane protein</topology>
    </subcellularLocation>
</comment>
<comment type="similarity">
    <text evidence="2">Belongs to the nucleotide-sugar transporter family. SLC35B subfamily.</text>
</comment>
<dbReference type="Pfam" id="PF08449">
    <property type="entry name" value="UAA"/>
    <property type="match status" value="1"/>
</dbReference>
<feature type="transmembrane region" description="Helical" evidence="10">
    <location>
        <begin position="76"/>
        <end position="96"/>
    </location>
</feature>
<evidence type="ECO:0000256" key="7">
    <source>
        <dbReference type="ARBA" id="ARBA00039669"/>
    </source>
</evidence>
<evidence type="ECO:0000256" key="4">
    <source>
        <dbReference type="ARBA" id="ARBA00022692"/>
    </source>
</evidence>
<evidence type="ECO:0000256" key="5">
    <source>
        <dbReference type="ARBA" id="ARBA00022989"/>
    </source>
</evidence>
<proteinExistence type="inferred from homology"/>
<evidence type="ECO:0000256" key="10">
    <source>
        <dbReference type="SAM" id="Phobius"/>
    </source>
</evidence>
<evidence type="ECO:0000256" key="8">
    <source>
        <dbReference type="ARBA" id="ARBA00041866"/>
    </source>
</evidence>
<evidence type="ECO:0000313" key="11">
    <source>
        <dbReference type="EnsemblMetazoa" id="ISCW020964-PA"/>
    </source>
</evidence>
<feature type="transmembrane region" description="Helical" evidence="10">
    <location>
        <begin position="165"/>
        <end position="183"/>
    </location>
</feature>
<dbReference type="EnsemblMetazoa" id="ISCW020964-RA">
    <property type="protein sequence ID" value="ISCW020964-PA"/>
    <property type="gene ID" value="ISCW020964"/>
</dbReference>
<evidence type="ECO:0000256" key="9">
    <source>
        <dbReference type="ARBA" id="ARBA00042729"/>
    </source>
</evidence>
<dbReference type="PANTHER" id="PTHR10778:SF8">
    <property type="entry name" value="ADENOSINE 3'-PHOSPHO 5'-PHOSPHOSULFATE TRANSPORTER 2"/>
    <property type="match status" value="1"/>
</dbReference>
<reference evidence="12" key="1">
    <citation type="submission" date="2008-03" db="EMBL/GenBank/DDBJ databases">
        <title>Annotation of Ixodes scapularis.</title>
        <authorList>
            <consortium name="Ixodes scapularis Genome Project Consortium"/>
            <person name="Caler E."/>
            <person name="Hannick L.I."/>
            <person name="Bidwell S."/>
            <person name="Joardar V."/>
            <person name="Thiagarajan M."/>
            <person name="Amedeo P."/>
            <person name="Galinsky K.J."/>
            <person name="Schobel S."/>
            <person name="Inman J."/>
            <person name="Hostetler J."/>
            <person name="Miller J."/>
            <person name="Hammond M."/>
            <person name="Megy K."/>
            <person name="Lawson D."/>
            <person name="Kodira C."/>
            <person name="Sutton G."/>
            <person name="Meyer J."/>
            <person name="Hill C.A."/>
            <person name="Birren B."/>
            <person name="Nene V."/>
            <person name="Collins F."/>
            <person name="Alarcon-Chaidez F."/>
            <person name="Wikel S."/>
            <person name="Strausberg R."/>
        </authorList>
    </citation>
    <scope>NUCLEOTIDE SEQUENCE [LARGE SCALE GENOMIC DNA]</scope>
    <source>
        <strain evidence="12">Wikel</strain>
    </source>
</reference>
<dbReference type="Proteomes" id="UP000001555">
    <property type="component" value="Unassembled WGS sequence"/>
</dbReference>
<keyword evidence="12" id="KW-1185">Reference proteome</keyword>
<evidence type="ECO:0000313" key="12">
    <source>
        <dbReference type="Proteomes" id="UP000001555"/>
    </source>
</evidence>
<feature type="transmembrane region" description="Helical" evidence="10">
    <location>
        <begin position="265"/>
        <end position="285"/>
    </location>
</feature>
<name>A0A1S4LYF4_IXOSC</name>
<keyword evidence="4 10" id="KW-0812">Transmembrane</keyword>
<dbReference type="InterPro" id="IPR013657">
    <property type="entry name" value="SCL35B1-4/HUT1"/>
</dbReference>
<dbReference type="VEuPathDB" id="VectorBase:ISCW020964"/>
<evidence type="ECO:0000256" key="3">
    <source>
        <dbReference type="ARBA" id="ARBA00022448"/>
    </source>
</evidence>
<feature type="transmembrane region" description="Helical" evidence="10">
    <location>
        <begin position="116"/>
        <end position="135"/>
    </location>
</feature>
<feature type="transmembrane region" description="Helical" evidence="10">
    <location>
        <begin position="292"/>
        <end position="314"/>
    </location>
</feature>
<protein>
    <recommendedName>
        <fullName evidence="7">Adenosine 3'-phospho 5'-phosphosulfate transporter 2</fullName>
    </recommendedName>
    <alternativeName>
        <fullName evidence="8">PAPS transporter 2</fullName>
    </alternativeName>
    <alternativeName>
        <fullName evidence="9">Solute carrier family 35 member B3 homolog</fullName>
    </alternativeName>
</protein>
<dbReference type="OrthoDB" id="438495at2759"/>
<accession>A0A1S4LYF4</accession>
<dbReference type="PANTHER" id="PTHR10778">
    <property type="entry name" value="SOLUTE CARRIER FAMILY 35 MEMBER B"/>
    <property type="match status" value="1"/>
</dbReference>
<evidence type="ECO:0000256" key="2">
    <source>
        <dbReference type="ARBA" id="ARBA00010694"/>
    </source>
</evidence>
<feature type="transmembrane region" description="Helical" evidence="10">
    <location>
        <begin position="195"/>
        <end position="213"/>
    </location>
</feature>
<keyword evidence="5 10" id="KW-1133">Transmembrane helix</keyword>
<dbReference type="EMBL" id="ABJB010628303">
    <property type="status" value="NOT_ANNOTATED_CDS"/>
    <property type="molecule type" value="Genomic_DNA"/>
</dbReference>
<dbReference type="STRING" id="6945.B7Q8Y8"/>
<reference evidence="11" key="2">
    <citation type="submission" date="2020-05" db="UniProtKB">
        <authorList>
            <consortium name="EnsemblMetazoa"/>
        </authorList>
    </citation>
    <scope>IDENTIFICATION</scope>
    <source>
        <strain evidence="11">wikel</strain>
    </source>
</reference>
<keyword evidence="6 10" id="KW-0472">Membrane</keyword>
<feature type="transmembrane region" description="Helical" evidence="10">
    <location>
        <begin position="225"/>
        <end position="245"/>
    </location>
</feature>
<organism evidence="11 12">
    <name type="scientific">Ixodes scapularis</name>
    <name type="common">Black-legged tick</name>
    <name type="synonym">Deer tick</name>
    <dbReference type="NCBI Taxonomy" id="6945"/>
    <lineage>
        <taxon>Eukaryota</taxon>
        <taxon>Metazoa</taxon>
        <taxon>Ecdysozoa</taxon>
        <taxon>Arthropoda</taxon>
        <taxon>Chelicerata</taxon>
        <taxon>Arachnida</taxon>
        <taxon>Acari</taxon>
        <taxon>Parasitiformes</taxon>
        <taxon>Ixodida</taxon>
        <taxon>Ixodoidea</taxon>
        <taxon>Ixodidae</taxon>
        <taxon>Ixodinae</taxon>
        <taxon>Ixodes</taxon>
    </lineage>
</organism>
<evidence type="ECO:0000256" key="1">
    <source>
        <dbReference type="ARBA" id="ARBA00004653"/>
    </source>
</evidence>
<dbReference type="PaxDb" id="6945-B7Q8Y8"/>
<dbReference type="VEuPathDB" id="VectorBase:ISCP_015543"/>
<sequence length="320" mass="35586">MFEQACKMEHGNPCFAKRGSTSGGKRRVILCCLDIGDLPLFLQFTICTVGVFLFFVSYGYMQELIFRLEGFRPFGFYLTLIQFILYSVLSSIERFLRRDTTPMFPFFRTPLRTHALLSLLTVGTMGFSNASLGYLNYPTQVVFKCCKLIPVLVGGVLIQGKKYGLLDLLAAVLMSVGLSAFILTDTQISPTFSRLGVLYITGALLMDACIGNVQEKAMKEHSTSNIEIVFFSYSMGVGLLLVLLLCSGELIAAFQFCSMHPMETYGYGTVFAIVGYFGVQFVLTLINMTGAFVTVTVTTFRKTVSIILSFMLFAKPFSFQ</sequence>
<keyword evidence="3" id="KW-0813">Transport</keyword>
<dbReference type="VEuPathDB" id="VectorBase:ISCI020964"/>